<dbReference type="GO" id="GO:0008171">
    <property type="term" value="F:O-methyltransferase activity"/>
    <property type="evidence" value="ECO:0007669"/>
    <property type="project" value="InterPro"/>
</dbReference>
<dbReference type="Proteomes" id="UP000007431">
    <property type="component" value="Unassembled WGS sequence"/>
</dbReference>
<dbReference type="AlphaFoldDB" id="D8QI13"/>
<dbReference type="InterPro" id="IPR050362">
    <property type="entry name" value="Cation-dep_OMT"/>
</dbReference>
<dbReference type="PANTHER" id="PTHR10509">
    <property type="entry name" value="O-METHYLTRANSFERASE-RELATED"/>
    <property type="match status" value="1"/>
</dbReference>
<dbReference type="InParanoid" id="D8QI13"/>
<evidence type="ECO:0000256" key="3">
    <source>
        <dbReference type="ARBA" id="ARBA00022691"/>
    </source>
</evidence>
<dbReference type="HOGENOM" id="CLU_067676_8_0_1"/>
<accession>D8QI13</accession>
<sequence length="249" mass="26635">MFFPGEHAGYDAWAASEAFHAKYLLGPPDAALAFALENAAKHGLMDIAVSAPQGKYLHLLVRALGATRVLEVGTLGGYSTIWMARGLPEGGKLVTFELDEKTAAVAKENIAHAGLADRVQVVVGPAEKSLAAMVDDPALAAMVDDPARGIKEEGTYDFAFIDAFVVNNVTYMKECKRLVKRGGVIIVDNIVQNGLVADEARTAAGEETSYIEAGRELLAYLQGDPDLEATTVPTADSRGFDGWHFVLRK</sequence>
<name>D8QI13_SCHCM</name>
<dbReference type="PROSITE" id="PS51682">
    <property type="entry name" value="SAM_OMT_I"/>
    <property type="match status" value="1"/>
</dbReference>
<dbReference type="GO" id="GO:0032259">
    <property type="term" value="P:methylation"/>
    <property type="evidence" value="ECO:0007669"/>
    <property type="project" value="UniProtKB-KW"/>
</dbReference>
<dbReference type="Gene3D" id="3.40.50.150">
    <property type="entry name" value="Vaccinia Virus protein VP39"/>
    <property type="match status" value="1"/>
</dbReference>
<dbReference type="PANTHER" id="PTHR10509:SF14">
    <property type="entry name" value="CAFFEOYL-COA O-METHYLTRANSFERASE 3-RELATED"/>
    <property type="match status" value="1"/>
</dbReference>
<dbReference type="eggNOG" id="KOG1663">
    <property type="taxonomic scope" value="Eukaryota"/>
</dbReference>
<keyword evidence="1" id="KW-0489">Methyltransferase</keyword>
<protein>
    <recommendedName>
        <fullName evidence="7">O-methyltransferase</fullName>
    </recommendedName>
</protein>
<evidence type="ECO:0000313" key="5">
    <source>
        <dbReference type="EMBL" id="EFI93022.1"/>
    </source>
</evidence>
<keyword evidence="2" id="KW-0808">Transferase</keyword>
<dbReference type="InterPro" id="IPR029063">
    <property type="entry name" value="SAM-dependent_MTases_sf"/>
</dbReference>
<proteinExistence type="inferred from homology"/>
<dbReference type="InterPro" id="IPR002935">
    <property type="entry name" value="SAM_O-MeTrfase"/>
</dbReference>
<dbReference type="OMA" id="ERIEVCQ"/>
<dbReference type="STRING" id="578458.D8QI13"/>
<evidence type="ECO:0000256" key="1">
    <source>
        <dbReference type="ARBA" id="ARBA00022603"/>
    </source>
</evidence>
<keyword evidence="3" id="KW-0949">S-adenosyl-L-methionine</keyword>
<dbReference type="GO" id="GO:0008757">
    <property type="term" value="F:S-adenosylmethionine-dependent methyltransferase activity"/>
    <property type="evidence" value="ECO:0007669"/>
    <property type="project" value="TreeGrafter"/>
</dbReference>
<dbReference type="FunCoup" id="D8QI13">
    <property type="interactions" value="73"/>
</dbReference>
<dbReference type="SUPFAM" id="SSF53335">
    <property type="entry name" value="S-adenosyl-L-methionine-dependent methyltransferases"/>
    <property type="match status" value="1"/>
</dbReference>
<gene>
    <name evidence="5" type="ORF">SCHCODRAFT_61171</name>
</gene>
<dbReference type="EMBL" id="GL377312">
    <property type="protein sequence ID" value="EFI93022.1"/>
    <property type="molecule type" value="Genomic_DNA"/>
</dbReference>
<dbReference type="CDD" id="cd02440">
    <property type="entry name" value="AdoMet_MTases"/>
    <property type="match status" value="1"/>
</dbReference>
<keyword evidence="6" id="KW-1185">Reference proteome</keyword>
<comment type="similarity">
    <text evidence="4">Belongs to the class I-like SAM-binding methyltransferase superfamily. Cation-dependent O-methyltransferase family.</text>
</comment>
<dbReference type="Pfam" id="PF01596">
    <property type="entry name" value="Methyltransf_3"/>
    <property type="match status" value="1"/>
</dbReference>
<evidence type="ECO:0000256" key="4">
    <source>
        <dbReference type="ARBA" id="ARBA00023453"/>
    </source>
</evidence>
<reference evidence="5 6" key="1">
    <citation type="journal article" date="2010" name="Nat. Biotechnol.">
        <title>Genome sequence of the model mushroom Schizophyllum commune.</title>
        <authorList>
            <person name="Ohm R.A."/>
            <person name="de Jong J.F."/>
            <person name="Lugones L.G."/>
            <person name="Aerts A."/>
            <person name="Kothe E."/>
            <person name="Stajich J.E."/>
            <person name="de Vries R.P."/>
            <person name="Record E."/>
            <person name="Levasseur A."/>
            <person name="Baker S.E."/>
            <person name="Bartholomew K.A."/>
            <person name="Coutinho P.M."/>
            <person name="Erdmann S."/>
            <person name="Fowler T.J."/>
            <person name="Gathman A.C."/>
            <person name="Lombard V."/>
            <person name="Henrissat B."/>
            <person name="Knabe N."/>
            <person name="Kuees U."/>
            <person name="Lilly W.W."/>
            <person name="Lindquist E."/>
            <person name="Lucas S."/>
            <person name="Magnuson J.K."/>
            <person name="Piumi F."/>
            <person name="Raudaskoski M."/>
            <person name="Salamov A."/>
            <person name="Schmutz J."/>
            <person name="Schwarze F.W.M.R."/>
            <person name="vanKuyk P.A."/>
            <person name="Horton J.S."/>
            <person name="Grigoriev I.V."/>
            <person name="Woesten H.A.B."/>
        </authorList>
    </citation>
    <scope>NUCLEOTIDE SEQUENCE [LARGE SCALE GENOMIC DNA]</scope>
    <source>
        <strain evidence="6">H4-8 / FGSC 9210</strain>
    </source>
</reference>
<evidence type="ECO:0008006" key="7">
    <source>
        <dbReference type="Google" id="ProtNLM"/>
    </source>
</evidence>
<dbReference type="VEuPathDB" id="FungiDB:SCHCODRAFT_02616735"/>
<organism evidence="6">
    <name type="scientific">Schizophyllum commune (strain H4-8 / FGSC 9210)</name>
    <name type="common">Split gill fungus</name>
    <dbReference type="NCBI Taxonomy" id="578458"/>
    <lineage>
        <taxon>Eukaryota</taxon>
        <taxon>Fungi</taxon>
        <taxon>Dikarya</taxon>
        <taxon>Basidiomycota</taxon>
        <taxon>Agaricomycotina</taxon>
        <taxon>Agaricomycetes</taxon>
        <taxon>Agaricomycetidae</taxon>
        <taxon>Agaricales</taxon>
        <taxon>Schizophyllaceae</taxon>
        <taxon>Schizophyllum</taxon>
    </lineage>
</organism>
<evidence type="ECO:0000256" key="2">
    <source>
        <dbReference type="ARBA" id="ARBA00022679"/>
    </source>
</evidence>
<evidence type="ECO:0000313" key="6">
    <source>
        <dbReference type="Proteomes" id="UP000007431"/>
    </source>
</evidence>